<dbReference type="AlphaFoldDB" id="A0AAD9SUA4"/>
<feature type="compositionally biased region" description="Polar residues" evidence="1">
    <location>
        <begin position="132"/>
        <end position="183"/>
    </location>
</feature>
<protein>
    <submittedName>
        <fullName evidence="3">Uncharacterized protein</fullName>
    </submittedName>
</protein>
<feature type="region of interest" description="Disordered" evidence="1">
    <location>
        <begin position="1"/>
        <end position="209"/>
    </location>
</feature>
<feature type="compositionally biased region" description="Pro residues" evidence="1">
    <location>
        <begin position="81"/>
        <end position="122"/>
    </location>
</feature>
<evidence type="ECO:0000313" key="4">
    <source>
        <dbReference type="Proteomes" id="UP001265746"/>
    </source>
</evidence>
<organism evidence="3 4">
    <name type="scientific">Phomopsis amygdali</name>
    <name type="common">Fusicoccum amygdali</name>
    <dbReference type="NCBI Taxonomy" id="1214568"/>
    <lineage>
        <taxon>Eukaryota</taxon>
        <taxon>Fungi</taxon>
        <taxon>Dikarya</taxon>
        <taxon>Ascomycota</taxon>
        <taxon>Pezizomycotina</taxon>
        <taxon>Sordariomycetes</taxon>
        <taxon>Sordariomycetidae</taxon>
        <taxon>Diaporthales</taxon>
        <taxon>Diaporthaceae</taxon>
        <taxon>Diaporthe</taxon>
    </lineage>
</organism>
<dbReference type="Proteomes" id="UP001265746">
    <property type="component" value="Unassembled WGS sequence"/>
</dbReference>
<keyword evidence="2" id="KW-0812">Transmembrane</keyword>
<feature type="compositionally biased region" description="Polar residues" evidence="1">
    <location>
        <begin position="280"/>
        <end position="290"/>
    </location>
</feature>
<reference evidence="3" key="1">
    <citation type="submission" date="2023-06" db="EMBL/GenBank/DDBJ databases">
        <authorList>
            <person name="Noh H."/>
        </authorList>
    </citation>
    <scope>NUCLEOTIDE SEQUENCE</scope>
    <source>
        <strain evidence="3">DUCC20226</strain>
    </source>
</reference>
<keyword evidence="4" id="KW-1185">Reference proteome</keyword>
<keyword evidence="2" id="KW-1133">Transmembrane helix</keyword>
<feature type="region of interest" description="Disordered" evidence="1">
    <location>
        <begin position="279"/>
        <end position="348"/>
    </location>
</feature>
<feature type="transmembrane region" description="Helical" evidence="2">
    <location>
        <begin position="213"/>
        <end position="235"/>
    </location>
</feature>
<evidence type="ECO:0000256" key="1">
    <source>
        <dbReference type="SAM" id="MobiDB-lite"/>
    </source>
</evidence>
<feature type="compositionally biased region" description="Low complexity" evidence="1">
    <location>
        <begin position="329"/>
        <end position="348"/>
    </location>
</feature>
<feature type="compositionally biased region" description="Basic and acidic residues" evidence="1">
    <location>
        <begin position="16"/>
        <end position="33"/>
    </location>
</feature>
<feature type="compositionally biased region" description="Polar residues" evidence="1">
    <location>
        <begin position="468"/>
        <end position="486"/>
    </location>
</feature>
<proteinExistence type="predicted"/>
<gene>
    <name evidence="3" type="ORF">N8I77_002679</name>
</gene>
<dbReference type="EMBL" id="JAUJFL010000001">
    <property type="protein sequence ID" value="KAK2615958.1"/>
    <property type="molecule type" value="Genomic_DNA"/>
</dbReference>
<evidence type="ECO:0000256" key="2">
    <source>
        <dbReference type="SAM" id="Phobius"/>
    </source>
</evidence>
<feature type="compositionally biased region" description="Acidic residues" evidence="1">
    <location>
        <begin position="51"/>
        <end position="63"/>
    </location>
</feature>
<name>A0AAD9SUA4_PHOAM</name>
<accession>A0AAD9SUA4</accession>
<feature type="compositionally biased region" description="Low complexity" evidence="1">
    <location>
        <begin position="68"/>
        <end position="80"/>
    </location>
</feature>
<feature type="compositionally biased region" description="Basic and acidic residues" evidence="1">
    <location>
        <begin position="41"/>
        <end position="50"/>
    </location>
</feature>
<feature type="region of interest" description="Disordered" evidence="1">
    <location>
        <begin position="412"/>
        <end position="492"/>
    </location>
</feature>
<keyword evidence="2" id="KW-0472">Membrane</keyword>
<comment type="caution">
    <text evidence="3">The sequence shown here is derived from an EMBL/GenBank/DDBJ whole genome shotgun (WGS) entry which is preliminary data.</text>
</comment>
<feature type="compositionally biased region" description="Basic and acidic residues" evidence="1">
    <location>
        <begin position="429"/>
        <end position="441"/>
    </location>
</feature>
<evidence type="ECO:0000313" key="3">
    <source>
        <dbReference type="EMBL" id="KAK2615958.1"/>
    </source>
</evidence>
<sequence length="492" mass="52146">MEHRDEMPRRRRTKRRNETHERNITRIETDKSAARRRRIRRGDDEKKVEDEAVESSGDESDDEDKAKSTSGSSSTIASSTAPPPGTTTLSPSPPPGTTTLSPSPPPPPIAPPPPATVTPPPAEASTSAAVPLSTTTSATLESQTLPPASTTLDTQTIISAAPTVGTQTLESSTVSTTSQSPINTPIAAGETTDPPRAQNGAGLSRQSTGVPPAATAAIAVFGSLAGVGLLAFLFWKLYRRRRGRDEPDQSFGQESFGSGPKSDIRIMDEAMAAAYKAEGGNSTMAPSTRYSGFIPPRDDPSRYGTADQGVSRWSDSTPGWFRRQVQKVKSTTSPGAAGAAAGDDSSPKDAAVSWWMDRHTSRMLDPMAARASVASSGAASLRGLGPVPSVSPASVVGDQRESILSEMGQIRRAAVPPPLDPKLVQRVKQMQEEKRMREQEQTRGPAGGGVEDGALRPPPPIADRRGDSSPTAMSQAQTETTWNTWGVEQHRK</sequence>